<dbReference type="STRING" id="310780.SAMN05216267_10617"/>
<keyword evidence="1" id="KW-0812">Transmembrane</keyword>
<evidence type="ECO:0000256" key="2">
    <source>
        <dbReference type="SAM" id="SignalP"/>
    </source>
</evidence>
<feature type="chain" id="PRO_5010216666" description="Lipoprotein" evidence="2">
    <location>
        <begin position="26"/>
        <end position="177"/>
    </location>
</feature>
<evidence type="ECO:0000313" key="3">
    <source>
        <dbReference type="EMBL" id="SEO96109.1"/>
    </source>
</evidence>
<dbReference type="Proteomes" id="UP000181951">
    <property type="component" value="Unassembled WGS sequence"/>
</dbReference>
<evidence type="ECO:0008006" key="5">
    <source>
        <dbReference type="Google" id="ProtNLM"/>
    </source>
</evidence>
<feature type="transmembrane region" description="Helical" evidence="1">
    <location>
        <begin position="150"/>
        <end position="169"/>
    </location>
</feature>
<evidence type="ECO:0000313" key="4">
    <source>
        <dbReference type="Proteomes" id="UP000181951"/>
    </source>
</evidence>
<keyword evidence="4" id="KW-1185">Reference proteome</keyword>
<reference evidence="3 4" key="1">
    <citation type="submission" date="2016-10" db="EMBL/GenBank/DDBJ databases">
        <authorList>
            <person name="de Groot N.N."/>
        </authorList>
    </citation>
    <scope>NUCLEOTIDE SEQUENCE [LARGE SCALE GENOMIC DNA]</scope>
    <source>
        <strain evidence="3 4">CGMCC 4.2026</strain>
    </source>
</reference>
<dbReference type="AlphaFoldDB" id="A0A1H8TYP0"/>
<proteinExistence type="predicted"/>
<dbReference type="RefSeq" id="WP_075018253.1">
    <property type="nucleotide sequence ID" value="NZ_FODD01000061.1"/>
</dbReference>
<organism evidence="3 4">
    <name type="scientific">Actinacidiphila rubida</name>
    <dbReference type="NCBI Taxonomy" id="310780"/>
    <lineage>
        <taxon>Bacteria</taxon>
        <taxon>Bacillati</taxon>
        <taxon>Actinomycetota</taxon>
        <taxon>Actinomycetes</taxon>
        <taxon>Kitasatosporales</taxon>
        <taxon>Streptomycetaceae</taxon>
        <taxon>Actinacidiphila</taxon>
    </lineage>
</organism>
<gene>
    <name evidence="3" type="ORF">SAMN05216267_10617</name>
</gene>
<protein>
    <recommendedName>
        <fullName evidence="5">Lipoprotein</fullName>
    </recommendedName>
</protein>
<keyword evidence="1" id="KW-0472">Membrane</keyword>
<keyword evidence="1" id="KW-1133">Transmembrane helix</keyword>
<feature type="signal peptide" evidence="2">
    <location>
        <begin position="1"/>
        <end position="25"/>
    </location>
</feature>
<name>A0A1H8TYP0_9ACTN</name>
<keyword evidence="2" id="KW-0732">Signal</keyword>
<evidence type="ECO:0000256" key="1">
    <source>
        <dbReference type="SAM" id="Phobius"/>
    </source>
</evidence>
<sequence length="177" mass="17148">MRAARISAAVLLAVPVLAVTVPAAAGDSVTAPGELGGPVASFGFTVTPSTVAPGDTVTLRATGCAAPATAAASDLFATVPLGVHQGHGQSAQVTVRSDARPGVRYDVAFTCGTEEGSTPLTIGPRAAVSPSPAPRAAAHTGLGGAVSGPGAVEVALGAALVGAAGVLIFRRARTPHR</sequence>
<dbReference type="OrthoDB" id="4332523at2"/>
<dbReference type="EMBL" id="FODD01000061">
    <property type="protein sequence ID" value="SEO96109.1"/>
    <property type="molecule type" value="Genomic_DNA"/>
</dbReference>
<accession>A0A1H8TYP0</accession>